<sequence length="409" mass="45149">MVSVSIRWWVLATVAGGIVFNLASFAYDEPPKKDMPPTPSTFQSPRRNVRDMPTELLINIMDNLSGGDIHQLEKGLGKGPLLRPYAKRLKKLVIARVGRALEGPDPTRALVDLLRFEVSGIMACQIVSLRYTDLSFAPESDLLQRLLTNVDLQKAYRSDSAKLFTLLQSLKAVDLFQLNPSQWVRAFPILYLAKIGNVGLLARVLTQLFGPAADTESVCGVMLEKGVETHWERLFLKEVMRPPGSLFQGDRGSTRAPLPPPAAGIGTGSTAAPGPWSGMCVGFGQTLIHVILTVLVAHGRVQAADLLIIRLHQLNLSVELSGFLVSLLTTVGYSRAHIETTMAYNMIYARWAAEPQFFEHVVQWFHRQHRNSFLYVDARFMALRLYTDPLEKSLGSKVATVAEASLSAG</sequence>
<dbReference type="AlphaFoldDB" id="A0A4P9ZWP6"/>
<keyword evidence="3" id="KW-1185">Reference proteome</keyword>
<keyword evidence="1" id="KW-0472">Membrane</keyword>
<evidence type="ECO:0000313" key="3">
    <source>
        <dbReference type="Proteomes" id="UP000268162"/>
    </source>
</evidence>
<dbReference type="EMBL" id="ML002450">
    <property type="protein sequence ID" value="RKP37758.1"/>
    <property type="molecule type" value="Genomic_DNA"/>
</dbReference>
<evidence type="ECO:0008006" key="4">
    <source>
        <dbReference type="Google" id="ProtNLM"/>
    </source>
</evidence>
<accession>A0A4P9ZWP6</accession>
<reference evidence="3" key="1">
    <citation type="journal article" date="2018" name="Nat. Microbiol.">
        <title>Leveraging single-cell genomics to expand the fungal tree of life.</title>
        <authorList>
            <person name="Ahrendt S.R."/>
            <person name="Quandt C.A."/>
            <person name="Ciobanu D."/>
            <person name="Clum A."/>
            <person name="Salamov A."/>
            <person name="Andreopoulos B."/>
            <person name="Cheng J.F."/>
            <person name="Woyke T."/>
            <person name="Pelin A."/>
            <person name="Henrissat B."/>
            <person name="Reynolds N.K."/>
            <person name="Benny G.L."/>
            <person name="Smith M.E."/>
            <person name="James T.Y."/>
            <person name="Grigoriev I.V."/>
        </authorList>
    </citation>
    <scope>NUCLEOTIDE SEQUENCE [LARGE SCALE GENOMIC DNA]</scope>
    <source>
        <strain evidence="3">RSA 468</strain>
    </source>
</reference>
<protein>
    <recommendedName>
        <fullName evidence="4">F-box domain-containing protein</fullName>
    </recommendedName>
</protein>
<feature type="transmembrane region" description="Helical" evidence="1">
    <location>
        <begin position="6"/>
        <end position="27"/>
    </location>
</feature>
<name>A0A4P9ZWP6_9FUNG</name>
<proteinExistence type="predicted"/>
<dbReference type="Proteomes" id="UP000268162">
    <property type="component" value="Unassembled WGS sequence"/>
</dbReference>
<evidence type="ECO:0000313" key="2">
    <source>
        <dbReference type="EMBL" id="RKP37758.1"/>
    </source>
</evidence>
<evidence type="ECO:0000256" key="1">
    <source>
        <dbReference type="SAM" id="Phobius"/>
    </source>
</evidence>
<organism evidence="2 3">
    <name type="scientific">Dimargaris cristalligena</name>
    <dbReference type="NCBI Taxonomy" id="215637"/>
    <lineage>
        <taxon>Eukaryota</taxon>
        <taxon>Fungi</taxon>
        <taxon>Fungi incertae sedis</taxon>
        <taxon>Zoopagomycota</taxon>
        <taxon>Kickxellomycotina</taxon>
        <taxon>Dimargaritomycetes</taxon>
        <taxon>Dimargaritales</taxon>
        <taxon>Dimargaritaceae</taxon>
        <taxon>Dimargaris</taxon>
    </lineage>
</organism>
<keyword evidence="1" id="KW-1133">Transmembrane helix</keyword>
<keyword evidence="1" id="KW-0812">Transmembrane</keyword>
<gene>
    <name evidence="2" type="ORF">BJ085DRAFT_41390</name>
</gene>